<dbReference type="FunFam" id="3.40.50.720:FF:000121">
    <property type="entry name" value="Prostaglandin reductase 2"/>
    <property type="match status" value="1"/>
</dbReference>
<dbReference type="InterPro" id="IPR051397">
    <property type="entry name" value="Zn-ADH-like_protein"/>
</dbReference>
<protein>
    <recommendedName>
        <fullName evidence="2">Enoyl reductase (ER) domain-containing protein</fullName>
    </recommendedName>
</protein>
<evidence type="ECO:0000313" key="4">
    <source>
        <dbReference type="Proteomes" id="UP000193411"/>
    </source>
</evidence>
<dbReference type="PANTHER" id="PTHR43677">
    <property type="entry name" value="SHORT-CHAIN DEHYDROGENASE/REDUCTASE"/>
    <property type="match status" value="1"/>
</dbReference>
<dbReference type="EMBL" id="MCFL01000005">
    <property type="protein sequence ID" value="ORZ39639.1"/>
    <property type="molecule type" value="Genomic_DNA"/>
</dbReference>
<dbReference type="InterPro" id="IPR011032">
    <property type="entry name" value="GroES-like_sf"/>
</dbReference>
<dbReference type="InterPro" id="IPR013149">
    <property type="entry name" value="ADH-like_C"/>
</dbReference>
<dbReference type="InterPro" id="IPR020843">
    <property type="entry name" value="ER"/>
</dbReference>
<dbReference type="Pfam" id="PF00107">
    <property type="entry name" value="ADH_zinc_N"/>
    <property type="match status" value="1"/>
</dbReference>
<dbReference type="SUPFAM" id="SSF51735">
    <property type="entry name" value="NAD(P)-binding Rossmann-fold domains"/>
    <property type="match status" value="1"/>
</dbReference>
<keyword evidence="4" id="KW-1185">Reference proteome</keyword>
<comment type="caution">
    <text evidence="3">The sequence shown here is derived from an EMBL/GenBank/DDBJ whole genome shotgun (WGS) entry which is preliminary data.</text>
</comment>
<dbReference type="InterPro" id="IPR013154">
    <property type="entry name" value="ADH-like_N"/>
</dbReference>
<proteinExistence type="predicted"/>
<dbReference type="GO" id="GO:0005739">
    <property type="term" value="C:mitochondrion"/>
    <property type="evidence" value="ECO:0007669"/>
    <property type="project" value="TreeGrafter"/>
</dbReference>
<dbReference type="OrthoDB" id="809632at2759"/>
<name>A0A1Y2HYR5_9FUNG</name>
<dbReference type="AlphaFoldDB" id="A0A1Y2HYR5"/>
<reference evidence="3 4" key="1">
    <citation type="submission" date="2016-07" db="EMBL/GenBank/DDBJ databases">
        <title>Pervasive Adenine N6-methylation of Active Genes in Fungi.</title>
        <authorList>
            <consortium name="DOE Joint Genome Institute"/>
            <person name="Mondo S.J."/>
            <person name="Dannebaum R.O."/>
            <person name="Kuo R.C."/>
            <person name="Labutti K."/>
            <person name="Haridas S."/>
            <person name="Kuo A."/>
            <person name="Salamov A."/>
            <person name="Ahrendt S.R."/>
            <person name="Lipzen A."/>
            <person name="Sullivan W."/>
            <person name="Andreopoulos W.B."/>
            <person name="Clum A."/>
            <person name="Lindquist E."/>
            <person name="Daum C."/>
            <person name="Ramamoorthy G.K."/>
            <person name="Gryganskyi A."/>
            <person name="Culley D."/>
            <person name="Magnuson J.K."/>
            <person name="James T.Y."/>
            <person name="O'Malley M.A."/>
            <person name="Stajich J.E."/>
            <person name="Spatafora J.W."/>
            <person name="Visel A."/>
            <person name="Grigoriev I.V."/>
        </authorList>
    </citation>
    <scope>NUCLEOTIDE SEQUENCE [LARGE SCALE GENOMIC DNA]</scope>
    <source>
        <strain evidence="3 4">PL171</strain>
    </source>
</reference>
<dbReference type="SMART" id="SM00829">
    <property type="entry name" value="PKS_ER"/>
    <property type="match status" value="1"/>
</dbReference>
<dbReference type="STRING" id="765915.A0A1Y2HYR5"/>
<dbReference type="Pfam" id="PF08240">
    <property type="entry name" value="ADH_N"/>
    <property type="match status" value="1"/>
</dbReference>
<gene>
    <name evidence="3" type="ORF">BCR44DRAFT_1538851</name>
</gene>
<organism evidence="3 4">
    <name type="scientific">Catenaria anguillulae PL171</name>
    <dbReference type="NCBI Taxonomy" id="765915"/>
    <lineage>
        <taxon>Eukaryota</taxon>
        <taxon>Fungi</taxon>
        <taxon>Fungi incertae sedis</taxon>
        <taxon>Blastocladiomycota</taxon>
        <taxon>Blastocladiomycetes</taxon>
        <taxon>Blastocladiales</taxon>
        <taxon>Catenariaceae</taxon>
        <taxon>Catenaria</taxon>
    </lineage>
</organism>
<sequence length="314" mass="33734">MTDDSTMPALPATFSRVVCVRQTVDFAQATQVQTFPLHELTSQLEANPKLVLIKCAYLGINASDTNYVAGRYDARQSRIPYPAGFEAIGTVVRVGSAVRNIRLGQSVGTMMYGAFSEYLVIPEPLLFPLPNLATEGLGIMVNGLTAYLALHKAANLQPTDTVLVTGAMGATGQIAVQVAKAHGCHVIGTCGSDAKATELKALGVDRCVNYKTEDVGEVLRKEYKRGVDVVFEGIGGKMLQAIVPNLAVRGRLLIIGAVSSYGTDGNFDETWTDKVPTYELLRKSAQVVGFFLNHFSKDIPEAGDGSSSRWQRAS</sequence>
<accession>A0A1Y2HYR5</accession>
<dbReference type="GO" id="GO:0016491">
    <property type="term" value="F:oxidoreductase activity"/>
    <property type="evidence" value="ECO:0007669"/>
    <property type="project" value="UniProtKB-KW"/>
</dbReference>
<dbReference type="Gene3D" id="3.90.180.10">
    <property type="entry name" value="Medium-chain alcohol dehydrogenases, catalytic domain"/>
    <property type="match status" value="1"/>
</dbReference>
<keyword evidence="1" id="KW-0560">Oxidoreductase</keyword>
<dbReference type="Gene3D" id="3.40.50.720">
    <property type="entry name" value="NAD(P)-binding Rossmann-like Domain"/>
    <property type="match status" value="1"/>
</dbReference>
<evidence type="ECO:0000313" key="3">
    <source>
        <dbReference type="EMBL" id="ORZ39639.1"/>
    </source>
</evidence>
<evidence type="ECO:0000256" key="1">
    <source>
        <dbReference type="ARBA" id="ARBA00023002"/>
    </source>
</evidence>
<feature type="domain" description="Enoyl reductase (ER)" evidence="2">
    <location>
        <begin position="30"/>
        <end position="299"/>
    </location>
</feature>
<dbReference type="PANTHER" id="PTHR43677:SF3">
    <property type="entry name" value="PROSTAGLANDIN REDUCTASE 3"/>
    <property type="match status" value="1"/>
</dbReference>
<dbReference type="InterPro" id="IPR036291">
    <property type="entry name" value="NAD(P)-bd_dom_sf"/>
</dbReference>
<dbReference type="Proteomes" id="UP000193411">
    <property type="component" value="Unassembled WGS sequence"/>
</dbReference>
<dbReference type="SUPFAM" id="SSF50129">
    <property type="entry name" value="GroES-like"/>
    <property type="match status" value="1"/>
</dbReference>
<evidence type="ECO:0000259" key="2">
    <source>
        <dbReference type="SMART" id="SM00829"/>
    </source>
</evidence>